<dbReference type="EMBL" id="CP068393">
    <property type="protein sequence ID" value="QUC66098.1"/>
    <property type="molecule type" value="Genomic_DNA"/>
</dbReference>
<reference evidence="1" key="1">
    <citation type="submission" date="2021-01" db="EMBL/GenBank/DDBJ databases">
        <title>Complete genome sequence of Clostridiales bacterium R-7.</title>
        <authorList>
            <person name="Mahoney-Kurpe S.C."/>
            <person name="Palevich N."/>
            <person name="Koike S."/>
            <person name="Moon C.D."/>
            <person name="Attwood G.T."/>
        </authorList>
    </citation>
    <scope>NUCLEOTIDE SEQUENCE</scope>
    <source>
        <strain evidence="1">R-7</strain>
    </source>
</reference>
<keyword evidence="2" id="KW-1185">Reference proteome</keyword>
<proteinExistence type="predicted"/>
<gene>
    <name evidence="1" type="ORF">JYE49_09470</name>
</gene>
<evidence type="ECO:0000313" key="2">
    <source>
        <dbReference type="Proteomes" id="UP000682782"/>
    </source>
</evidence>
<evidence type="ECO:0000313" key="1">
    <source>
        <dbReference type="EMBL" id="QUC66098.1"/>
    </source>
</evidence>
<dbReference type="Proteomes" id="UP000682782">
    <property type="component" value="Chromosome"/>
</dbReference>
<name>A0AC61NJQ9_9FIRM</name>
<sequence length="225" mass="25479">MRLLLAEDEEAMAEAVVDYLEYHHYEVDWANNGTDALERARMGAYDVLILDIMMPGMDGLTVLRTLRGEGDVTPVLLLTAKGEIRDKVQGFESGSDDYLTKPFAMEELRVRVDALTRRGGQSYQGEQVTFEDLALDKNGYAIRCGDKTVSLSHREYHLIELFIRNPHIYFSADTLLDRVWGMDADVEYGTVWVHISGLRKKLESLGSRAEIRSKRGVGYALEVIE</sequence>
<protein>
    <submittedName>
        <fullName evidence="1">Response regulator transcription factor</fullName>
    </submittedName>
</protein>
<accession>A0AC61NJQ9</accession>
<organism evidence="1 2">
    <name type="scientific">Aristaeella hokkaidonensis</name>
    <dbReference type="NCBI Taxonomy" id="3046382"/>
    <lineage>
        <taxon>Bacteria</taxon>
        <taxon>Bacillati</taxon>
        <taxon>Bacillota</taxon>
        <taxon>Clostridia</taxon>
        <taxon>Eubacteriales</taxon>
        <taxon>Aristaeellaceae</taxon>
        <taxon>Aristaeella</taxon>
    </lineage>
</organism>